<name>A0A4U1MH69_9BACL</name>
<dbReference type="EMBL" id="SWFM01000003">
    <property type="protein sequence ID" value="TKD70313.1"/>
    <property type="molecule type" value="Genomic_DNA"/>
</dbReference>
<dbReference type="AlphaFoldDB" id="A0A4U1MH69"/>
<gene>
    <name evidence="1" type="ORF">FBF83_13840</name>
</gene>
<reference evidence="1 2" key="1">
    <citation type="submission" date="2019-04" db="EMBL/GenBank/DDBJ databases">
        <title>Genome sequence of Bacillus hwajinpoensis strain Y2.</title>
        <authorList>
            <person name="Fair J.L."/>
            <person name="Maclea K.S."/>
        </authorList>
    </citation>
    <scope>NUCLEOTIDE SEQUENCE [LARGE SCALE GENOMIC DNA]</scope>
    <source>
        <strain evidence="1 2">Y2</strain>
    </source>
</reference>
<comment type="caution">
    <text evidence="1">The sequence shown here is derived from an EMBL/GenBank/DDBJ whole genome shotgun (WGS) entry which is preliminary data.</text>
</comment>
<protein>
    <submittedName>
        <fullName evidence="1">Uncharacterized protein</fullName>
    </submittedName>
</protein>
<dbReference type="OrthoDB" id="2986701at2"/>
<organism evidence="1 2">
    <name type="scientific">Guptibacillus hwajinpoensis</name>
    <dbReference type="NCBI Taxonomy" id="208199"/>
    <lineage>
        <taxon>Bacteria</taxon>
        <taxon>Bacillati</taxon>
        <taxon>Bacillota</taxon>
        <taxon>Bacilli</taxon>
        <taxon>Bacillales</taxon>
        <taxon>Guptibacillaceae</taxon>
        <taxon>Guptibacillus</taxon>
    </lineage>
</organism>
<dbReference type="Proteomes" id="UP000310541">
    <property type="component" value="Unassembled WGS sequence"/>
</dbReference>
<sequence>MKMDVAGLLKEFGFEYVSWLEEPKTVLTNVGKKKLSYWRERDLLEYHLNFRDRFFSQYGLLCNRMIRTLDGRGYIQYGDFYITIHDLIEESYAEDLYPEMKGYLLAALVGTAKSTTCSPKYAYSSEFPYRETLTALTTLKPLYPKSYTLLVNLIPEVKKRLLLDKPSRLPPAPYGGYRLKRVMGQLFFEASDAPPLPAYKWIVNEIHSWFKSMETESFTKSWDALLNGVDDEMQAHIIQSVIEPWEWRSCILALQQASHSDQKIKQFQEEWEATKSIIETLQLSISDRRVFAK</sequence>
<accession>A0A4U1MH69</accession>
<evidence type="ECO:0000313" key="1">
    <source>
        <dbReference type="EMBL" id="TKD70313.1"/>
    </source>
</evidence>
<evidence type="ECO:0000313" key="2">
    <source>
        <dbReference type="Proteomes" id="UP000310541"/>
    </source>
</evidence>
<proteinExistence type="predicted"/>